<dbReference type="EMBL" id="SSOP01000303">
    <property type="protein sequence ID" value="KAB5589201.1"/>
    <property type="molecule type" value="Genomic_DNA"/>
</dbReference>
<dbReference type="Gene3D" id="1.25.40.10">
    <property type="entry name" value="Tetratricopeptide repeat domain"/>
    <property type="match status" value="4"/>
</dbReference>
<name>A0A5N5QCM4_9AGAM</name>
<keyword evidence="4" id="KW-1185">Reference proteome</keyword>
<feature type="coiled-coil region" evidence="1">
    <location>
        <begin position="791"/>
        <end position="849"/>
    </location>
</feature>
<dbReference type="InterPro" id="IPR011990">
    <property type="entry name" value="TPR-like_helical_dom_sf"/>
</dbReference>
<proteinExistence type="predicted"/>
<dbReference type="SUPFAM" id="SSF48452">
    <property type="entry name" value="TPR-like"/>
    <property type="match status" value="3"/>
</dbReference>
<dbReference type="PANTHER" id="PTHR19959">
    <property type="entry name" value="KINESIN LIGHT CHAIN"/>
    <property type="match status" value="1"/>
</dbReference>
<dbReference type="AlphaFoldDB" id="A0A5N5QCM4"/>
<evidence type="ECO:0000313" key="3">
    <source>
        <dbReference type="EMBL" id="KAB5589201.1"/>
    </source>
</evidence>
<dbReference type="OrthoDB" id="9991317at2759"/>
<dbReference type="InterPro" id="IPR024983">
    <property type="entry name" value="CHAT_dom"/>
</dbReference>
<feature type="domain" description="CHAT" evidence="2">
    <location>
        <begin position="973"/>
        <end position="1238"/>
    </location>
</feature>
<comment type="caution">
    <text evidence="3">The sequence shown here is derived from an EMBL/GenBank/DDBJ whole genome shotgun (WGS) entry which is preliminary data.</text>
</comment>
<protein>
    <submittedName>
        <fullName evidence="3">Aromatic di-alanine and TPR containing protein</fullName>
    </submittedName>
</protein>
<organism evidence="3 4">
    <name type="scientific">Ceratobasidium theobromae</name>
    <dbReference type="NCBI Taxonomy" id="1582974"/>
    <lineage>
        <taxon>Eukaryota</taxon>
        <taxon>Fungi</taxon>
        <taxon>Dikarya</taxon>
        <taxon>Basidiomycota</taxon>
        <taxon>Agaricomycotina</taxon>
        <taxon>Agaricomycetes</taxon>
        <taxon>Cantharellales</taxon>
        <taxon>Ceratobasidiaceae</taxon>
        <taxon>Ceratobasidium</taxon>
    </lineage>
</organism>
<sequence length="1238" mass="137338">MNSAEPNGDSQSDLGLQEQWSELADRITSSSERNDDIDIAAIMHNTEKLLTQMEDEAPTFDEAMVLAMLKVSTKLSSMLKEYQEPWLELIDLVIKCLAGAAEQTPEGDPALVEMYEEIGKLYQKRFEYFDVPENLDLAIDAKERAVAAASEGHPDMLYLALNLANSYRSRFERLGNLGDIDNSINWLKYAGSLTDEDLSNADLPDVLTSLSTSHMARFDFLGEAEDLEKAIRASLIAVSLTPEHHPNIHTIIGQLGLAYQSRFERFGEPEDIDNAIDYLYRAVSLLPDGHVSLPNWFSNLGNACMSRFENHPKLEDLEAAVDYHSRAVALASEDHPDMVLWLGNLGNAYNERYKRLGKLGDIDEAIIYQTRAISLMPSDHAKLPELLLNLGVSYHNRFELLGELDDIDKAIESKTRGVSLTAETHTDMPRQLSNLAVSYQGRYERFNNLEDIDKAIEYGARAVSLTPEGHASLNKWLTNLGTAHQSRYLRLKRSPDMERMIQCFEQAVSLTPQDHSDLPTELSNLGLAYQDRYQHSGGRLEDLEKAIECNARAVSLTPEDHPDLPTWLTNLASALRERFEHTHDAEDISKAIEYNTRAVSLTPQGHRHILAQLNNLGRLYNSRYSNLRAIEDIDKAIEFFANAVSLSPEGHPFAARGLYELGKAYVLKYEHLSDPQSLDSLLDCFQKAALTSAGPPRERFEAACKWAESAAKYNVSGHLQAYQTAMDLVPHVVSMGATVTQRYDDIQLIGNRALEAAAAAIAAQEYPLALEWLEQGRTVVSNQTLQLRTPLDSLSSTNQELADRLQSVSDEIQAFATPNPMQSKDETSLEKSAQRLRRLAESYDSLVEEARAIPGFEDFLRPRRFSRLIPAAQVGHLVIVNVHASRCDALVLSPGSTNVTHIPLTNLSYDGLINARAQMELSLRVEGVRERGSSEFRRPARTRREDREEYKDHFELILAGLWLDVVKPVLDAIGIAEPPTGELPRITWCTTGPLSFLPLHAAGCYDQPGNQIFNFAISSYTPTISALLSNSSIETPVTYSGVLAVGQEATPGQSRLPETVAELRSIKSHASAPLRYTQLDRHKATTSAVLTAMESHDWVHLACHAHQDVQDPTESGFFLYDGTLSLAKITQKAFKNKGLAFLSACQTATGDKKLADEAVHLASGMLMAGYTNVVATMWSIRDKDAPLITDSVYGQLLKDGGMDCRNAAGALHAAVSKLRAAVGEKAFARWVPYIHIGS</sequence>
<dbReference type="InterPro" id="IPR019734">
    <property type="entry name" value="TPR_rpt"/>
</dbReference>
<keyword evidence="1" id="KW-0175">Coiled coil</keyword>
<evidence type="ECO:0000313" key="4">
    <source>
        <dbReference type="Proteomes" id="UP000383932"/>
    </source>
</evidence>
<dbReference type="Pfam" id="PF12770">
    <property type="entry name" value="CHAT"/>
    <property type="match status" value="1"/>
</dbReference>
<dbReference type="PANTHER" id="PTHR19959:SF119">
    <property type="entry name" value="FUNGAL LIPASE-LIKE DOMAIN-CONTAINING PROTEIN"/>
    <property type="match status" value="1"/>
</dbReference>
<dbReference type="Proteomes" id="UP000383932">
    <property type="component" value="Unassembled WGS sequence"/>
</dbReference>
<evidence type="ECO:0000256" key="1">
    <source>
        <dbReference type="SAM" id="Coils"/>
    </source>
</evidence>
<accession>A0A5N5QCM4</accession>
<reference evidence="3 4" key="1">
    <citation type="journal article" date="2019" name="Fungal Biol. Biotechnol.">
        <title>Draft genome sequence of fastidious pathogen Ceratobasidium theobromae, which causes vascular-streak dieback in Theobroma cacao.</title>
        <authorList>
            <person name="Ali S.S."/>
            <person name="Asman A."/>
            <person name="Shao J."/>
            <person name="Firmansyah A.P."/>
            <person name="Susilo A.W."/>
            <person name="Rosmana A."/>
            <person name="McMahon P."/>
            <person name="Junaid M."/>
            <person name="Guest D."/>
            <person name="Kheng T.Y."/>
            <person name="Meinhardt L.W."/>
            <person name="Bailey B.A."/>
        </authorList>
    </citation>
    <scope>NUCLEOTIDE SEQUENCE [LARGE SCALE GENOMIC DNA]</scope>
    <source>
        <strain evidence="3 4">CT2</strain>
    </source>
</reference>
<gene>
    <name evidence="3" type="ORF">CTheo_7359</name>
</gene>
<dbReference type="SMART" id="SM00028">
    <property type="entry name" value="TPR"/>
    <property type="match status" value="6"/>
</dbReference>
<evidence type="ECO:0000259" key="2">
    <source>
        <dbReference type="Pfam" id="PF12770"/>
    </source>
</evidence>